<name>A0AAN6GLV2_9BASI</name>
<keyword evidence="2" id="KW-1185">Reference proteome</keyword>
<sequence>MSEIGGLYDFLYVPFLLPKETVKTLIPPGSTLLPIPIEIFKTFATDPSQHVNQLFKSHHLVAFQLGYQKGTGPLLMPFGMNFSEAKLEVPFVSHPILNKTVAENGESESSEPFLLKQTVIFSMGFMSISANLIAGLKAASAQFPPKGSDAPFKVPADSADSIQYTAEGFLQAFFQPASDGGVAEKETNVELLDALTTLFHSQWFGHRTGKAINRFEYARLSPELEPTAIGKEAEIAPRKYLVESGSFNLAKFRGDKGEQSEEIEIPTGTRAWRVRARYRSFVRNL</sequence>
<comment type="caution">
    <text evidence="1">The sequence shown here is derived from an EMBL/GenBank/DDBJ whole genome shotgun (WGS) entry which is preliminary data.</text>
</comment>
<gene>
    <name evidence="1" type="ORF">OC846_006321</name>
</gene>
<protein>
    <submittedName>
        <fullName evidence="1">Uncharacterized protein</fullName>
    </submittedName>
</protein>
<dbReference type="Proteomes" id="UP001176517">
    <property type="component" value="Unassembled WGS sequence"/>
</dbReference>
<dbReference type="AlphaFoldDB" id="A0AAN6GLV2"/>
<accession>A0AAN6GLV2</accession>
<reference evidence="1" key="1">
    <citation type="journal article" date="2023" name="PhytoFront">
        <title>Draft Genome Resources of Seven Strains of Tilletia horrida, Causal Agent of Kernel Smut of Rice.</title>
        <authorList>
            <person name="Khanal S."/>
            <person name="Antony Babu S."/>
            <person name="Zhou X.G."/>
        </authorList>
    </citation>
    <scope>NUCLEOTIDE SEQUENCE</scope>
    <source>
        <strain evidence="1">TX6</strain>
    </source>
</reference>
<organism evidence="1 2">
    <name type="scientific">Tilletia horrida</name>
    <dbReference type="NCBI Taxonomy" id="155126"/>
    <lineage>
        <taxon>Eukaryota</taxon>
        <taxon>Fungi</taxon>
        <taxon>Dikarya</taxon>
        <taxon>Basidiomycota</taxon>
        <taxon>Ustilaginomycotina</taxon>
        <taxon>Exobasidiomycetes</taxon>
        <taxon>Tilletiales</taxon>
        <taxon>Tilletiaceae</taxon>
        <taxon>Tilletia</taxon>
    </lineage>
</organism>
<proteinExistence type="predicted"/>
<evidence type="ECO:0000313" key="2">
    <source>
        <dbReference type="Proteomes" id="UP001176517"/>
    </source>
</evidence>
<dbReference type="EMBL" id="JAPDMZ010000335">
    <property type="protein sequence ID" value="KAK0543697.1"/>
    <property type="molecule type" value="Genomic_DNA"/>
</dbReference>
<evidence type="ECO:0000313" key="1">
    <source>
        <dbReference type="EMBL" id="KAK0543697.1"/>
    </source>
</evidence>